<feature type="region of interest" description="Disordered" evidence="1">
    <location>
        <begin position="73"/>
        <end position="100"/>
    </location>
</feature>
<evidence type="ECO:0000313" key="5">
    <source>
        <dbReference type="Proteomes" id="UP000078555"/>
    </source>
</evidence>
<keyword evidence="5" id="KW-1185">Reference proteome</keyword>
<protein>
    <submittedName>
        <fullName evidence="2">Uncharacterized protein</fullName>
    </submittedName>
</protein>
<feature type="compositionally biased region" description="Basic and acidic residues" evidence="1">
    <location>
        <begin position="80"/>
        <end position="92"/>
    </location>
</feature>
<organism evidence="2 5">
    <name type="scientific">Plasmodium ovale wallikeri</name>
    <dbReference type="NCBI Taxonomy" id="864142"/>
    <lineage>
        <taxon>Eukaryota</taxon>
        <taxon>Sar</taxon>
        <taxon>Alveolata</taxon>
        <taxon>Apicomplexa</taxon>
        <taxon>Aconoidasida</taxon>
        <taxon>Haemosporida</taxon>
        <taxon>Plasmodiidae</taxon>
        <taxon>Plasmodium</taxon>
        <taxon>Plasmodium (Plasmodium)</taxon>
    </lineage>
</organism>
<dbReference type="Proteomes" id="UP000078555">
    <property type="component" value="Unassembled WGS sequence"/>
</dbReference>
<reference evidence="4 5" key="2">
    <citation type="submission" date="2016-05" db="EMBL/GenBank/DDBJ databases">
        <authorList>
            <person name="Naeem Raeece"/>
        </authorList>
    </citation>
    <scope>NUCLEOTIDE SEQUENCE [LARGE SCALE GENOMIC DNA]</scope>
</reference>
<dbReference type="EMBL" id="FLRE01000154">
    <property type="protein sequence ID" value="SBT40638.1"/>
    <property type="molecule type" value="Genomic_DNA"/>
</dbReference>
<name>A0A1A8Z8M6_PLAOA</name>
<dbReference type="Proteomes" id="UP000078550">
    <property type="component" value="Unassembled WGS sequence"/>
</dbReference>
<accession>A0A1A8Z8M6</accession>
<evidence type="ECO:0000256" key="1">
    <source>
        <dbReference type="SAM" id="MobiDB-lite"/>
    </source>
</evidence>
<evidence type="ECO:0000313" key="4">
    <source>
        <dbReference type="Proteomes" id="UP000078550"/>
    </source>
</evidence>
<reference evidence="2" key="1">
    <citation type="submission" date="2016-05" db="EMBL/GenBank/DDBJ databases">
        <authorList>
            <person name="Lavstsen T."/>
            <person name="Jespersen J.S."/>
        </authorList>
    </citation>
    <scope>NUCLEOTIDE SEQUENCE [LARGE SCALE GENOMIC DNA]</scope>
</reference>
<gene>
    <name evidence="2" type="ORF">POVWA1_041590</name>
    <name evidence="3" type="ORF">POVWA2_040150</name>
</gene>
<evidence type="ECO:0000313" key="3">
    <source>
        <dbReference type="EMBL" id="SBT40638.1"/>
    </source>
</evidence>
<dbReference type="EMBL" id="FLRD01000113">
    <property type="protein sequence ID" value="SBT40183.1"/>
    <property type="molecule type" value="Genomic_DNA"/>
</dbReference>
<sequence>MCDGCGSVATSAFFSFFFFPQMCELKCSVKIKLTINLQHWSHFFARKVFAPTSCKIDHTSSSRVINMPPLCRRKGNINGKKGEKMGTEKSDLEEQTNNNG</sequence>
<proteinExistence type="predicted"/>
<dbReference type="AlphaFoldDB" id="A0A1A8Z8M6"/>
<evidence type="ECO:0000313" key="2">
    <source>
        <dbReference type="EMBL" id="SBT40183.1"/>
    </source>
</evidence>